<dbReference type="Gene3D" id="3.40.640.10">
    <property type="entry name" value="Type I PLP-dependent aspartate aminotransferase-like (Major domain)"/>
    <property type="match status" value="1"/>
</dbReference>
<name>A0A484RB51_9ZZZZ</name>
<evidence type="ECO:0000256" key="3">
    <source>
        <dbReference type="ARBA" id="ARBA00023015"/>
    </source>
</evidence>
<evidence type="ECO:0000313" key="9">
    <source>
        <dbReference type="EMBL" id="VFR71943.1"/>
    </source>
</evidence>
<evidence type="ECO:0000256" key="4">
    <source>
        <dbReference type="ARBA" id="ARBA00023125"/>
    </source>
</evidence>
<dbReference type="InterPro" id="IPR004839">
    <property type="entry name" value="Aminotransferase_I/II_large"/>
</dbReference>
<dbReference type="SUPFAM" id="SSF53383">
    <property type="entry name" value="PLP-dependent transferases"/>
    <property type="match status" value="1"/>
</dbReference>
<keyword evidence="3" id="KW-0805">Transcription regulation</keyword>
<feature type="domain" description="HTH gntR-type" evidence="6">
    <location>
        <begin position="10"/>
        <end position="78"/>
    </location>
</feature>
<proteinExistence type="inferred from homology"/>
<gene>
    <name evidence="7" type="ORF">AMP9_1097</name>
    <name evidence="8" type="ORF">ANT2_1032</name>
    <name evidence="9" type="ORF">ANT3_1033</name>
    <name evidence="10" type="ORF">RAN3_1016</name>
</gene>
<dbReference type="GO" id="GO:0003700">
    <property type="term" value="F:DNA-binding transcription factor activity"/>
    <property type="evidence" value="ECO:0007669"/>
    <property type="project" value="InterPro"/>
</dbReference>
<keyword evidence="2" id="KW-0663">Pyridoxal phosphate</keyword>
<dbReference type="EMBL" id="CAADIG010000021">
    <property type="protein sequence ID" value="VFR46579.1"/>
    <property type="molecule type" value="Genomic_DNA"/>
</dbReference>
<dbReference type="CDD" id="cd00609">
    <property type="entry name" value="AAT_like"/>
    <property type="match status" value="1"/>
</dbReference>
<dbReference type="PANTHER" id="PTHR46577">
    <property type="entry name" value="HTH-TYPE TRANSCRIPTIONAL REGULATORY PROTEIN GABR"/>
    <property type="match status" value="1"/>
</dbReference>
<dbReference type="SUPFAM" id="SSF46785">
    <property type="entry name" value="Winged helix' DNA-binding domain"/>
    <property type="match status" value="1"/>
</dbReference>
<keyword evidence="4" id="KW-0238">DNA-binding</keyword>
<dbReference type="InterPro" id="IPR036390">
    <property type="entry name" value="WH_DNA-bd_sf"/>
</dbReference>
<dbReference type="InterPro" id="IPR036388">
    <property type="entry name" value="WH-like_DNA-bd_sf"/>
</dbReference>
<dbReference type="GO" id="GO:0030170">
    <property type="term" value="F:pyridoxal phosphate binding"/>
    <property type="evidence" value="ECO:0007669"/>
    <property type="project" value="InterPro"/>
</dbReference>
<reference evidence="8" key="1">
    <citation type="submission" date="2019-03" db="EMBL/GenBank/DDBJ databases">
        <authorList>
            <person name="Danneels B."/>
        </authorList>
    </citation>
    <scope>NUCLEOTIDE SEQUENCE</scope>
</reference>
<dbReference type="InterPro" id="IPR015421">
    <property type="entry name" value="PyrdxlP-dep_Trfase_major"/>
</dbReference>
<evidence type="ECO:0000313" key="7">
    <source>
        <dbReference type="EMBL" id="VFR16250.1"/>
    </source>
</evidence>
<dbReference type="GO" id="GO:0003677">
    <property type="term" value="F:DNA binding"/>
    <property type="evidence" value="ECO:0007669"/>
    <property type="project" value="UniProtKB-KW"/>
</dbReference>
<evidence type="ECO:0000313" key="8">
    <source>
        <dbReference type="EMBL" id="VFR46579.1"/>
    </source>
</evidence>
<evidence type="ECO:0000313" key="10">
    <source>
        <dbReference type="EMBL" id="VFR92640.1"/>
    </source>
</evidence>
<organism evidence="8">
    <name type="scientific">plant metagenome</name>
    <dbReference type="NCBI Taxonomy" id="1297885"/>
    <lineage>
        <taxon>unclassified sequences</taxon>
        <taxon>metagenomes</taxon>
        <taxon>organismal metagenomes</taxon>
    </lineage>
</organism>
<dbReference type="Pfam" id="PF00155">
    <property type="entry name" value="Aminotran_1_2"/>
    <property type="match status" value="1"/>
</dbReference>
<dbReference type="Gene3D" id="1.10.10.10">
    <property type="entry name" value="Winged helix-like DNA-binding domain superfamily/Winged helix DNA-binding domain"/>
    <property type="match status" value="1"/>
</dbReference>
<dbReference type="AlphaFoldDB" id="A0A484RB51"/>
<dbReference type="CDD" id="cd07377">
    <property type="entry name" value="WHTH_GntR"/>
    <property type="match status" value="1"/>
</dbReference>
<accession>A0A484RB51</accession>
<keyword evidence="5" id="KW-0804">Transcription</keyword>
<evidence type="ECO:0000256" key="5">
    <source>
        <dbReference type="ARBA" id="ARBA00023163"/>
    </source>
</evidence>
<dbReference type="InterPro" id="IPR000524">
    <property type="entry name" value="Tscrpt_reg_HTH_GntR"/>
</dbReference>
<evidence type="ECO:0000256" key="2">
    <source>
        <dbReference type="ARBA" id="ARBA00022898"/>
    </source>
</evidence>
<dbReference type="SMART" id="SM00345">
    <property type="entry name" value="HTH_GNTR"/>
    <property type="match status" value="1"/>
</dbReference>
<protein>
    <submittedName>
        <fullName evidence="8">GntR family transcriptional regulator Reut_A0247 @ Transcriptional regulator, GntR family domain</fullName>
    </submittedName>
</protein>
<dbReference type="InterPro" id="IPR051446">
    <property type="entry name" value="HTH_trans_reg/aminotransferase"/>
</dbReference>
<comment type="similarity">
    <text evidence="1">In the C-terminal section; belongs to the class-I pyridoxal-phosphate-dependent aminotransferase family.</text>
</comment>
<dbReference type="PROSITE" id="PS50949">
    <property type="entry name" value="HTH_GNTR"/>
    <property type="match status" value="1"/>
</dbReference>
<dbReference type="InterPro" id="IPR015424">
    <property type="entry name" value="PyrdxlP-dep_Trfase"/>
</dbReference>
<sequence length="473" mass="51781">MLTLRHDASTPLVGQIIDGVRALVADQTLKPGAKLPSIRAFAASHAVSVFTVVEAYDRLVAQGVLVSRANAGFFVNRVADAARLEEARREQPVFDAAWYLKRIFENRDWPMLPGCGWLPDEWMFADGARRALRKLASDGVTLSGYGDPLGLPALRQAIAHNLAQDQLIHASPSQVMLTHGSSQGLDLAARTLVAQGDVVLVDEPGYPNVMSVLRFQGAVLVGVPRTPEGYDLQELERLIAATRPKAFFTQPRLQSPTCSRASLAQLHQVLQLASQHGVTLVENDIYADMDASHQPSLASLDQLRRVVYLGNYSKTVSANLRVGYLLAHPDVLAPMLRLKMLSGLTSSEVSERLVHNIVTDGRWRKHLRQLRERLAAAHGEVAQRLRGLGFEMFCEPCEGMYLWARHPAVPDGRVAVDAAAQAGILLGLGQLFMVDAQPTGWLRFNVAFSLDAGLWTWLETWLAARGDEGAAVS</sequence>
<dbReference type="PANTHER" id="PTHR46577:SF2">
    <property type="entry name" value="TRANSCRIPTIONAL REGULATORY PROTEIN"/>
    <property type="match status" value="1"/>
</dbReference>
<evidence type="ECO:0000256" key="1">
    <source>
        <dbReference type="ARBA" id="ARBA00005384"/>
    </source>
</evidence>
<dbReference type="EMBL" id="CAADHY010000005">
    <property type="protein sequence ID" value="VFR16250.1"/>
    <property type="molecule type" value="Genomic_DNA"/>
</dbReference>
<dbReference type="Pfam" id="PF00392">
    <property type="entry name" value="GntR"/>
    <property type="match status" value="1"/>
</dbReference>
<evidence type="ECO:0000259" key="6">
    <source>
        <dbReference type="PROSITE" id="PS50949"/>
    </source>
</evidence>
<dbReference type="EMBL" id="CAADID010000022">
    <property type="protein sequence ID" value="VFR71943.1"/>
    <property type="molecule type" value="Genomic_DNA"/>
</dbReference>
<dbReference type="EMBL" id="CAADIO010000028">
    <property type="protein sequence ID" value="VFR92640.1"/>
    <property type="molecule type" value="Genomic_DNA"/>
</dbReference>